<dbReference type="AlphaFoldDB" id="A0A1C7MPJ0"/>
<gene>
    <name evidence="1" type="ORF">A0H81_02466</name>
</gene>
<dbReference type="Proteomes" id="UP000092993">
    <property type="component" value="Unassembled WGS sequence"/>
</dbReference>
<dbReference type="STRING" id="5627.A0A1C7MPJ0"/>
<accession>A0A1C7MPJ0</accession>
<organism evidence="1 2">
    <name type="scientific">Grifola frondosa</name>
    <name type="common">Maitake</name>
    <name type="synonym">Polyporus frondosus</name>
    <dbReference type="NCBI Taxonomy" id="5627"/>
    <lineage>
        <taxon>Eukaryota</taxon>
        <taxon>Fungi</taxon>
        <taxon>Dikarya</taxon>
        <taxon>Basidiomycota</taxon>
        <taxon>Agaricomycotina</taxon>
        <taxon>Agaricomycetes</taxon>
        <taxon>Polyporales</taxon>
        <taxon>Grifolaceae</taxon>
        <taxon>Grifola</taxon>
    </lineage>
</organism>
<proteinExistence type="predicted"/>
<dbReference type="EMBL" id="LUGG01000002">
    <property type="protein sequence ID" value="OBZ78349.1"/>
    <property type="molecule type" value="Genomic_DNA"/>
</dbReference>
<protein>
    <submittedName>
        <fullName evidence="1">Uncharacterized protein</fullName>
    </submittedName>
</protein>
<comment type="caution">
    <text evidence="1">The sequence shown here is derived from an EMBL/GenBank/DDBJ whole genome shotgun (WGS) entry which is preliminary data.</text>
</comment>
<reference evidence="1 2" key="1">
    <citation type="submission" date="2016-03" db="EMBL/GenBank/DDBJ databases">
        <title>Whole genome sequencing of Grifola frondosa 9006-11.</title>
        <authorList>
            <person name="Min B."/>
            <person name="Park H."/>
            <person name="Kim J.-G."/>
            <person name="Cho H."/>
            <person name="Oh Y.-L."/>
            <person name="Kong W.-S."/>
            <person name="Choi I.-G."/>
        </authorList>
    </citation>
    <scope>NUCLEOTIDE SEQUENCE [LARGE SCALE GENOMIC DNA]</scope>
    <source>
        <strain evidence="1 2">9006-11</strain>
    </source>
</reference>
<keyword evidence="2" id="KW-1185">Reference proteome</keyword>
<evidence type="ECO:0000313" key="2">
    <source>
        <dbReference type="Proteomes" id="UP000092993"/>
    </source>
</evidence>
<evidence type="ECO:0000313" key="1">
    <source>
        <dbReference type="EMBL" id="OBZ78349.1"/>
    </source>
</evidence>
<dbReference type="OrthoDB" id="1294322at2759"/>
<sequence length="103" mass="11309">MISVEKTPSLNPSATLSPLNLNSAQLANSIATLGRAHSTPSTPSTTPATFRVSRSHKMPFQEYQVVGRHLPTESDPTPKIYRMRIFAPMRLLRSHGSGTSYDN</sequence>
<dbReference type="Gene3D" id="3.10.20.10">
    <property type="match status" value="1"/>
</dbReference>
<name>A0A1C7MPJ0_GRIFR</name>